<dbReference type="EMBL" id="BX842648">
    <property type="protein sequence ID" value="CAE78876.1"/>
    <property type="molecule type" value="Genomic_DNA"/>
</dbReference>
<reference evidence="1 2" key="1">
    <citation type="journal article" date="2004" name="Science">
        <title>A predator unmasked: life cycle of Bdellovibrio bacteriovorus from a genomic perspective.</title>
        <authorList>
            <person name="Rendulic S."/>
            <person name="Jagtap P."/>
            <person name="Rosinus A."/>
            <person name="Eppinger M."/>
            <person name="Baar C."/>
            <person name="Lanz C."/>
            <person name="Keller H."/>
            <person name="Lambert C."/>
            <person name="Evans K.J."/>
            <person name="Goesmann A."/>
            <person name="Meyer F."/>
            <person name="Sockett R.E."/>
            <person name="Schuster S.C."/>
        </authorList>
    </citation>
    <scope>NUCLEOTIDE SEQUENCE [LARGE SCALE GENOMIC DNA]</scope>
    <source>
        <strain evidence="2">ATCC 15356 / DSM 50701 / NCIMB 9529 / HD100</strain>
    </source>
</reference>
<gene>
    <name evidence="1" type="ordered locus">Bd0936</name>
</gene>
<dbReference type="KEGG" id="bba:Bd0936"/>
<sequence length="75" mass="8338">MIQKAFFVSGVIMSQSHNPKDQTLSADTSEQLTAEAELLEESFESAETLEDFTSALMESLTAKLHANIDEIFKNK</sequence>
<dbReference type="STRING" id="264462.Bd0936"/>
<proteinExistence type="predicted"/>
<accession>Q6MPC2</accession>
<protein>
    <submittedName>
        <fullName evidence="1">Uncharacterized protein</fullName>
    </submittedName>
</protein>
<dbReference type="Proteomes" id="UP000008080">
    <property type="component" value="Chromosome"/>
</dbReference>
<name>Q6MPC2_BDEBA</name>
<evidence type="ECO:0000313" key="1">
    <source>
        <dbReference type="EMBL" id="CAE78876.1"/>
    </source>
</evidence>
<dbReference type="HOGENOM" id="CLU_2858661_0_0_7"/>
<keyword evidence="2" id="KW-1185">Reference proteome</keyword>
<organism evidence="1 2">
    <name type="scientific">Bdellovibrio bacteriovorus (strain ATCC 15356 / DSM 50701 / NCIMB 9529 / HD100)</name>
    <dbReference type="NCBI Taxonomy" id="264462"/>
    <lineage>
        <taxon>Bacteria</taxon>
        <taxon>Pseudomonadati</taxon>
        <taxon>Bdellovibrionota</taxon>
        <taxon>Bdellovibrionia</taxon>
        <taxon>Bdellovibrionales</taxon>
        <taxon>Pseudobdellovibrionaceae</taxon>
        <taxon>Bdellovibrio</taxon>
    </lineage>
</organism>
<dbReference type="AlphaFoldDB" id="Q6MPC2"/>
<evidence type="ECO:0000313" key="2">
    <source>
        <dbReference type="Proteomes" id="UP000008080"/>
    </source>
</evidence>